<evidence type="ECO:0008006" key="2">
    <source>
        <dbReference type="Google" id="ProtNLM"/>
    </source>
</evidence>
<reference evidence="1" key="1">
    <citation type="submission" date="2021-01" db="EMBL/GenBank/DDBJ databases">
        <authorList>
            <person name="Corre E."/>
            <person name="Pelletier E."/>
            <person name="Niang G."/>
            <person name="Scheremetjew M."/>
            <person name="Finn R."/>
            <person name="Kale V."/>
            <person name="Holt S."/>
            <person name="Cochrane G."/>
            <person name="Meng A."/>
            <person name="Brown T."/>
            <person name="Cohen L."/>
        </authorList>
    </citation>
    <scope>NUCLEOTIDE SEQUENCE</scope>
    <source>
        <strain evidence="1">CCMP1381</strain>
    </source>
</reference>
<sequence>MAAAMSYASHMKGNKNPLDEVVKYADYTKLQKPLPSPPPGFRWERDISSGEWVLIPPDEEECGSAGAETTIEGEVVSPDFIEHVIMPEDTLVGICLRYKASKAVLRRHNDFFGEQFRLCRTLRIPVNDKNIVDLRPQAMTKEVKMQITMNRTGLADVEAKIYLDDHNWDVATAVRHAKEDLDWEAEQGFTASKPSPPKKGVPASIATEVAIGVPVEMRSIRAVPLGKAALATGV</sequence>
<dbReference type="EMBL" id="HBGS01039681">
    <property type="protein sequence ID" value="CAD9448385.1"/>
    <property type="molecule type" value="Transcribed_RNA"/>
</dbReference>
<evidence type="ECO:0000313" key="1">
    <source>
        <dbReference type="EMBL" id="CAD9448385.1"/>
    </source>
</evidence>
<protein>
    <recommendedName>
        <fullName evidence="2">LysM domain-containing protein</fullName>
    </recommendedName>
</protein>
<organism evidence="1">
    <name type="scientific">Octactis speculum</name>
    <dbReference type="NCBI Taxonomy" id="3111310"/>
    <lineage>
        <taxon>Eukaryota</taxon>
        <taxon>Sar</taxon>
        <taxon>Stramenopiles</taxon>
        <taxon>Ochrophyta</taxon>
        <taxon>Dictyochophyceae</taxon>
        <taxon>Dictyochales</taxon>
        <taxon>Dictyochaceae</taxon>
        <taxon>Octactis</taxon>
    </lineage>
</organism>
<dbReference type="InterPro" id="IPR036779">
    <property type="entry name" value="LysM_dom_sf"/>
</dbReference>
<name>A0A7S2D9K6_9STRA</name>
<accession>A0A7S2D9K6</accession>
<dbReference type="Gene3D" id="3.10.350.10">
    <property type="entry name" value="LysM domain"/>
    <property type="match status" value="1"/>
</dbReference>
<gene>
    <name evidence="1" type="ORF">DSPE1174_LOCUS20422</name>
</gene>
<proteinExistence type="predicted"/>
<dbReference type="AlphaFoldDB" id="A0A7S2D9K6"/>